<sequence>MNSKGVGIIEIIVVVAIAGIALFGISGVSSYALGVMNDRKALLEASYLAEEGIEAARSVRDESWSSNIAGLTMGTNYYPVVSGGKWILQTTNPGLINNRYARRAVFENVNRDGSDNIVISGGTLDANTKKVTIYVSWPSRSGTQEINLITYLTNWR</sequence>
<feature type="transmembrane region" description="Helical" evidence="1">
    <location>
        <begin position="6"/>
        <end position="33"/>
    </location>
</feature>
<accession>A0A0G1Q010</accession>
<name>A0A0G1Q010_9BACT</name>
<dbReference type="EMBL" id="LCMM01000003">
    <property type="protein sequence ID" value="KKU38314.1"/>
    <property type="molecule type" value="Genomic_DNA"/>
</dbReference>
<dbReference type="AlphaFoldDB" id="A0A0G1Q010"/>
<comment type="caution">
    <text evidence="2">The sequence shown here is derived from an EMBL/GenBank/DDBJ whole genome shotgun (WGS) entry which is preliminary data.</text>
</comment>
<keyword evidence="1" id="KW-0812">Transmembrane</keyword>
<proteinExistence type="predicted"/>
<dbReference type="Proteomes" id="UP000034856">
    <property type="component" value="Unassembled WGS sequence"/>
</dbReference>
<gene>
    <name evidence="2" type="ORF">UX51_C0003G0004</name>
</gene>
<protein>
    <submittedName>
        <fullName evidence="2">Uncharacterized protein</fullName>
    </submittedName>
</protein>
<organism evidence="2 3">
    <name type="scientific">Candidatus Azambacteria bacterium GW2011_GWF2_46_32</name>
    <dbReference type="NCBI Taxonomy" id="1618628"/>
    <lineage>
        <taxon>Bacteria</taxon>
        <taxon>Candidatus Azamiibacteriota</taxon>
    </lineage>
</organism>
<reference evidence="2 3" key="1">
    <citation type="journal article" date="2015" name="Nature">
        <title>rRNA introns, odd ribosomes, and small enigmatic genomes across a large radiation of phyla.</title>
        <authorList>
            <person name="Brown C.T."/>
            <person name="Hug L.A."/>
            <person name="Thomas B.C."/>
            <person name="Sharon I."/>
            <person name="Castelle C.J."/>
            <person name="Singh A."/>
            <person name="Wilkins M.J."/>
            <person name="Williams K.H."/>
            <person name="Banfield J.F."/>
        </authorList>
    </citation>
    <scope>NUCLEOTIDE SEQUENCE [LARGE SCALE GENOMIC DNA]</scope>
</reference>
<evidence type="ECO:0000313" key="3">
    <source>
        <dbReference type="Proteomes" id="UP000034856"/>
    </source>
</evidence>
<keyword evidence="1" id="KW-1133">Transmembrane helix</keyword>
<keyword evidence="1" id="KW-0472">Membrane</keyword>
<evidence type="ECO:0000313" key="2">
    <source>
        <dbReference type="EMBL" id="KKU38314.1"/>
    </source>
</evidence>
<evidence type="ECO:0000256" key="1">
    <source>
        <dbReference type="SAM" id="Phobius"/>
    </source>
</evidence>